<name>A0ABZ2M761_9BACT</name>
<dbReference type="Proteomes" id="UP001370348">
    <property type="component" value="Chromosome"/>
</dbReference>
<sequence>MTTKRAPAKDRSLHGPRLSQHFYRRAASVPRDTPQKFQTVRDKLRGRGDSQPPLDKIMGGNVTRLFFEVCG</sequence>
<protein>
    <submittedName>
        <fullName evidence="1">Uncharacterized protein</fullName>
    </submittedName>
</protein>
<reference evidence="1 2" key="1">
    <citation type="submission" date="2021-12" db="EMBL/GenBank/DDBJ databases">
        <title>Discovery of the Pendulisporaceae a myxobacterial family with distinct sporulation behavior and unique specialized metabolism.</title>
        <authorList>
            <person name="Garcia R."/>
            <person name="Popoff A."/>
            <person name="Bader C.D."/>
            <person name="Loehr J."/>
            <person name="Walesch S."/>
            <person name="Walt C."/>
            <person name="Boldt J."/>
            <person name="Bunk B."/>
            <person name="Haeckl F.J.F.P.J."/>
            <person name="Gunesch A.P."/>
            <person name="Birkelbach J."/>
            <person name="Nuebel U."/>
            <person name="Pietschmann T."/>
            <person name="Bach T."/>
            <person name="Mueller R."/>
        </authorList>
    </citation>
    <scope>NUCLEOTIDE SEQUENCE [LARGE SCALE GENOMIC DNA]</scope>
    <source>
        <strain evidence="1 2">MSr11954</strain>
    </source>
</reference>
<dbReference type="EMBL" id="CP089984">
    <property type="protein sequence ID" value="WXB18352.1"/>
    <property type="molecule type" value="Genomic_DNA"/>
</dbReference>
<proteinExistence type="predicted"/>
<dbReference type="RefSeq" id="WP_394827983.1">
    <property type="nucleotide sequence ID" value="NZ_CP089984.1"/>
</dbReference>
<accession>A0ABZ2M761</accession>
<evidence type="ECO:0000313" key="1">
    <source>
        <dbReference type="EMBL" id="WXB18352.1"/>
    </source>
</evidence>
<keyword evidence="2" id="KW-1185">Reference proteome</keyword>
<evidence type="ECO:0000313" key="2">
    <source>
        <dbReference type="Proteomes" id="UP001370348"/>
    </source>
</evidence>
<gene>
    <name evidence="1" type="ORF">LZC94_14015</name>
</gene>
<organism evidence="1 2">
    <name type="scientific">Pendulispora albinea</name>
    <dbReference type="NCBI Taxonomy" id="2741071"/>
    <lineage>
        <taxon>Bacteria</taxon>
        <taxon>Pseudomonadati</taxon>
        <taxon>Myxococcota</taxon>
        <taxon>Myxococcia</taxon>
        <taxon>Myxococcales</taxon>
        <taxon>Sorangiineae</taxon>
        <taxon>Pendulisporaceae</taxon>
        <taxon>Pendulispora</taxon>
    </lineage>
</organism>